<keyword evidence="1" id="KW-0472">Membrane</keyword>
<reference evidence="3" key="1">
    <citation type="submission" date="2015-12" db="EMBL/GenBank/DDBJ databases">
        <title>Complete genome sequence of Pandoraea norimbergensis DSM 11628.</title>
        <authorList>
            <person name="Ee R."/>
            <person name="Lim Y.-L."/>
            <person name="Yong D."/>
            <person name="Yin W.-F."/>
            <person name="Chan K.-G."/>
        </authorList>
    </citation>
    <scope>NUCLEOTIDE SEQUENCE [LARGE SCALE GENOMIC DNA]</scope>
    <source>
        <strain evidence="3">DSM 11628</strain>
    </source>
</reference>
<sequence>MSFSYDSNGNLVQVDDSMNMQPGSYYSNPVSPQSSSVTDGIFGQRVGDILQYGLMRAIDVASINALQPTNTMVVTQPLGTMYGYNGPVARAGIGGGTLLLLAVGALFLFAEHKG</sequence>
<organism evidence="2 3">
    <name type="scientific">Pandoraea norimbergensis</name>
    <dbReference type="NCBI Taxonomy" id="93219"/>
    <lineage>
        <taxon>Bacteria</taxon>
        <taxon>Pseudomonadati</taxon>
        <taxon>Pseudomonadota</taxon>
        <taxon>Betaproteobacteria</taxon>
        <taxon>Burkholderiales</taxon>
        <taxon>Burkholderiaceae</taxon>
        <taxon>Pandoraea</taxon>
    </lineage>
</organism>
<proteinExistence type="predicted"/>
<dbReference type="EMBL" id="CP013480">
    <property type="protein sequence ID" value="ALS61855.1"/>
    <property type="molecule type" value="Genomic_DNA"/>
</dbReference>
<evidence type="ECO:0000313" key="2">
    <source>
        <dbReference type="EMBL" id="ALS61855.1"/>
    </source>
</evidence>
<name>A0ABM5WMX1_9BURK</name>
<evidence type="ECO:0000256" key="1">
    <source>
        <dbReference type="SAM" id="Phobius"/>
    </source>
</evidence>
<accession>A0ABM5WMX1</accession>
<protein>
    <submittedName>
        <fullName evidence="2">Uncharacterized protein</fullName>
    </submittedName>
</protein>
<dbReference type="RefSeq" id="WP_058378765.1">
    <property type="nucleotide sequence ID" value="NZ_CP013480.3"/>
</dbReference>
<keyword evidence="3" id="KW-1185">Reference proteome</keyword>
<feature type="transmembrane region" description="Helical" evidence="1">
    <location>
        <begin position="88"/>
        <end position="110"/>
    </location>
</feature>
<gene>
    <name evidence="2" type="ORF">AT302_20810</name>
</gene>
<keyword evidence="1" id="KW-0812">Transmembrane</keyword>
<evidence type="ECO:0000313" key="3">
    <source>
        <dbReference type="Proteomes" id="UP000060277"/>
    </source>
</evidence>
<dbReference type="Proteomes" id="UP000060277">
    <property type="component" value="Chromosome"/>
</dbReference>
<keyword evidence="1" id="KW-1133">Transmembrane helix</keyword>